<dbReference type="InterPro" id="IPR036388">
    <property type="entry name" value="WH-like_DNA-bd_sf"/>
</dbReference>
<dbReference type="InterPro" id="IPR016461">
    <property type="entry name" value="COMT-like"/>
</dbReference>
<evidence type="ECO:0000256" key="1">
    <source>
        <dbReference type="ARBA" id="ARBA00022603"/>
    </source>
</evidence>
<organism evidence="6 7">
    <name type="scientific">Apiospora phragmitis</name>
    <dbReference type="NCBI Taxonomy" id="2905665"/>
    <lineage>
        <taxon>Eukaryota</taxon>
        <taxon>Fungi</taxon>
        <taxon>Dikarya</taxon>
        <taxon>Ascomycota</taxon>
        <taxon>Pezizomycotina</taxon>
        <taxon>Sordariomycetes</taxon>
        <taxon>Xylariomycetidae</taxon>
        <taxon>Amphisphaeriales</taxon>
        <taxon>Apiosporaceae</taxon>
        <taxon>Apiospora</taxon>
    </lineage>
</organism>
<keyword evidence="3" id="KW-0949">S-adenosyl-L-methionine</keyword>
<dbReference type="InterPro" id="IPR001077">
    <property type="entry name" value="COMT_C"/>
</dbReference>
<keyword evidence="2" id="KW-0808">Transferase</keyword>
<dbReference type="GeneID" id="92097277"/>
<dbReference type="EMBL" id="JAQQWL010000013">
    <property type="protein sequence ID" value="KAK8042322.1"/>
    <property type="molecule type" value="Genomic_DNA"/>
</dbReference>
<evidence type="ECO:0000256" key="2">
    <source>
        <dbReference type="ARBA" id="ARBA00022679"/>
    </source>
</evidence>
<feature type="domain" description="O-methyltransferase dimerisation" evidence="5">
    <location>
        <begin position="38"/>
        <end position="106"/>
    </location>
</feature>
<name>A0ABR1T7B6_9PEZI</name>
<dbReference type="InterPro" id="IPR029063">
    <property type="entry name" value="SAM-dependent_MTases_sf"/>
</dbReference>
<dbReference type="PANTHER" id="PTHR43712:SF12">
    <property type="entry name" value="STERIGMATOCYSTIN 8-O-METHYLTRANSFERASE"/>
    <property type="match status" value="1"/>
</dbReference>
<accession>A0ABR1T7B6</accession>
<evidence type="ECO:0000259" key="4">
    <source>
        <dbReference type="Pfam" id="PF00891"/>
    </source>
</evidence>
<dbReference type="SUPFAM" id="SSF53335">
    <property type="entry name" value="S-adenosyl-L-methionine-dependent methyltransferases"/>
    <property type="match status" value="1"/>
</dbReference>
<feature type="domain" description="O-methyltransferase C-terminal" evidence="4">
    <location>
        <begin position="149"/>
        <end position="347"/>
    </location>
</feature>
<dbReference type="InterPro" id="IPR012967">
    <property type="entry name" value="COMT_dimerisation"/>
</dbReference>
<dbReference type="SUPFAM" id="SSF46785">
    <property type="entry name" value="Winged helix' DNA-binding domain"/>
    <property type="match status" value="1"/>
</dbReference>
<proteinExistence type="predicted"/>
<dbReference type="Proteomes" id="UP001480595">
    <property type="component" value="Unassembled WGS sequence"/>
</dbReference>
<dbReference type="Gene3D" id="3.40.50.150">
    <property type="entry name" value="Vaccinia Virus protein VP39"/>
    <property type="match status" value="1"/>
</dbReference>
<gene>
    <name evidence="6" type="ORF">PG994_012805</name>
</gene>
<sequence>MEAFDARDVVLDASAELYDLLLDPITLMLKQGSYTNMVCFQAITRFRIAEKVPTDGGQISFADIAKKAGVSERMIQRLLRHAITMRVFREPQEGFVAHTQASKALTNPDTAHWLASGTEDMWPAAVKVVDALEKWGDSQEPNHTGFSLAHNLDGSIYDYVAADPARATRFSATMNTLSSSEEYDLTYVLDHYDWASLGAARVVDLGGAEGHVSAALAKRFPDLTFVVQDIAQVVANAGANLPADLQTRVSFMAHDLFKPQTVVADVYYLRWILHNWSDKYCKLILEALVPTLKDGSRILIQDFCMSKSGEVALWREQDARAMDMNMAATFNALERTASDWKCLLQDADPRFILEEIIQPKGSALSMIDIRFLLEERAIRCESIGL</sequence>
<protein>
    <submittedName>
        <fullName evidence="6">Sterigmatocystin 8-O-methyltransferase</fullName>
    </submittedName>
</protein>
<dbReference type="PIRSF" id="PIRSF005739">
    <property type="entry name" value="O-mtase"/>
    <property type="match status" value="1"/>
</dbReference>
<dbReference type="RefSeq" id="XP_066709175.1">
    <property type="nucleotide sequence ID" value="XM_066864214.1"/>
</dbReference>
<dbReference type="PANTHER" id="PTHR43712">
    <property type="entry name" value="PUTATIVE (AFU_ORTHOLOGUE AFUA_4G14580)-RELATED"/>
    <property type="match status" value="1"/>
</dbReference>
<evidence type="ECO:0000313" key="6">
    <source>
        <dbReference type="EMBL" id="KAK8042322.1"/>
    </source>
</evidence>
<comment type="caution">
    <text evidence="6">The sequence shown here is derived from an EMBL/GenBank/DDBJ whole genome shotgun (WGS) entry which is preliminary data.</text>
</comment>
<dbReference type="Gene3D" id="1.10.10.10">
    <property type="entry name" value="Winged helix-like DNA-binding domain superfamily/Winged helix DNA-binding domain"/>
    <property type="match status" value="1"/>
</dbReference>
<keyword evidence="1" id="KW-0489">Methyltransferase</keyword>
<evidence type="ECO:0000313" key="7">
    <source>
        <dbReference type="Proteomes" id="UP001480595"/>
    </source>
</evidence>
<dbReference type="Pfam" id="PF08100">
    <property type="entry name" value="Dimerisation"/>
    <property type="match status" value="1"/>
</dbReference>
<dbReference type="Pfam" id="PF00891">
    <property type="entry name" value="Methyltransf_2"/>
    <property type="match status" value="1"/>
</dbReference>
<dbReference type="InterPro" id="IPR036390">
    <property type="entry name" value="WH_DNA-bd_sf"/>
</dbReference>
<reference evidence="6 7" key="1">
    <citation type="submission" date="2023-01" db="EMBL/GenBank/DDBJ databases">
        <title>Analysis of 21 Apiospora genomes using comparative genomics revels a genus with tremendous synthesis potential of carbohydrate active enzymes and secondary metabolites.</title>
        <authorList>
            <person name="Sorensen T."/>
        </authorList>
    </citation>
    <scope>NUCLEOTIDE SEQUENCE [LARGE SCALE GENOMIC DNA]</scope>
    <source>
        <strain evidence="6 7">CBS 135458</strain>
    </source>
</reference>
<evidence type="ECO:0000259" key="5">
    <source>
        <dbReference type="Pfam" id="PF08100"/>
    </source>
</evidence>
<keyword evidence="7" id="KW-1185">Reference proteome</keyword>
<dbReference type="PROSITE" id="PS51683">
    <property type="entry name" value="SAM_OMT_II"/>
    <property type="match status" value="1"/>
</dbReference>
<evidence type="ECO:0000256" key="3">
    <source>
        <dbReference type="ARBA" id="ARBA00022691"/>
    </source>
</evidence>